<dbReference type="EMBL" id="LDZY01000001">
    <property type="protein sequence ID" value="KLU67970.1"/>
    <property type="molecule type" value="Genomic_DNA"/>
</dbReference>
<dbReference type="Proteomes" id="UP000036356">
    <property type="component" value="Unassembled WGS sequence"/>
</dbReference>
<reference evidence="2 3" key="1">
    <citation type="submission" date="2015-06" db="EMBL/GenBank/DDBJ databases">
        <title>Draft genome of the moderately acidophilic sulfate reducer Candidatus Desulfosporosinus acididurans strain M1.</title>
        <authorList>
            <person name="Poehlein A."/>
            <person name="Petzsch P."/>
            <person name="Johnson B.D."/>
            <person name="Schloemann M."/>
            <person name="Daniel R."/>
            <person name="Muehling M."/>
        </authorList>
    </citation>
    <scope>NUCLEOTIDE SEQUENCE [LARGE SCALE GENOMIC DNA]</scope>
    <source>
        <strain evidence="2 3">M1</strain>
    </source>
</reference>
<dbReference type="AlphaFoldDB" id="A0A0J1FX48"/>
<evidence type="ECO:0000313" key="2">
    <source>
        <dbReference type="EMBL" id="KLU67970.1"/>
    </source>
</evidence>
<keyword evidence="1" id="KW-0472">Membrane</keyword>
<protein>
    <submittedName>
        <fullName evidence="2">Uncharacterized protein</fullName>
    </submittedName>
</protein>
<keyword evidence="1" id="KW-0812">Transmembrane</keyword>
<accession>A0A0J1FX48</accession>
<feature type="transmembrane region" description="Helical" evidence="1">
    <location>
        <begin position="15"/>
        <end position="34"/>
    </location>
</feature>
<evidence type="ECO:0000313" key="3">
    <source>
        <dbReference type="Proteomes" id="UP000036356"/>
    </source>
</evidence>
<keyword evidence="1" id="KW-1133">Transmembrane helix</keyword>
<keyword evidence="3" id="KW-1185">Reference proteome</keyword>
<proteinExistence type="predicted"/>
<organism evidence="2 3">
    <name type="scientific">Desulfosporosinus acididurans</name>
    <dbReference type="NCBI Taxonomy" id="476652"/>
    <lineage>
        <taxon>Bacteria</taxon>
        <taxon>Bacillati</taxon>
        <taxon>Bacillota</taxon>
        <taxon>Clostridia</taxon>
        <taxon>Eubacteriales</taxon>
        <taxon>Desulfitobacteriaceae</taxon>
        <taxon>Desulfosporosinus</taxon>
    </lineage>
</organism>
<dbReference type="PATRIC" id="fig|476652.3.peg.379"/>
<gene>
    <name evidence="2" type="ORF">DEAC_c03780</name>
</gene>
<evidence type="ECO:0000256" key="1">
    <source>
        <dbReference type="SAM" id="Phobius"/>
    </source>
</evidence>
<comment type="caution">
    <text evidence="2">The sequence shown here is derived from an EMBL/GenBank/DDBJ whole genome shotgun (WGS) entry which is preliminary data.</text>
</comment>
<name>A0A0J1FX48_9FIRM</name>
<sequence length="37" mass="4131">MLGIELVRIQSVVNSPFRVVVVFVVFFIAVIIIINSV</sequence>